<dbReference type="PANTHER" id="PTHR34596">
    <property type="entry name" value="CHITOPORIN"/>
    <property type="match status" value="1"/>
</dbReference>
<dbReference type="Pfam" id="PF03573">
    <property type="entry name" value="OprD"/>
    <property type="match status" value="1"/>
</dbReference>
<sequence>MNRATRKSTLSLAVIASALAMQEAGAAGFIEDSKGSINLKNFYVNQDTRNQSAPRSEEWGQGFFFDFKSGFTEGPVGFGLDVLAMHAIRLDGGGRAGKAGIERSPGTMFPLESNGKAKNDFGRVGVTGKMRFSKTVVQVGTLLPKMPILTYNDGRLLPQMFQGGQITSKELDDFTFTAGKIEHSYERNSSDSYGLSISGANSGNQAQFSNKFYYGGVDYKVTKDLLLQYYYGNLRDFYKQHFVGLIHNWQLPVGSLKTDLRYFNSDSDGKNESTSGRARGYVSSGYWSSGSSSRGEVDNNLWSALFTYSLGGHALGIGYQRVTGNSDFPHIFQGNGRTLYLITDSQMNKFTSAGENSWVAKYDYDFAAIGVPGLKASLQYVSGDDIDADGSDNKEWERNFRLDYVIQSGTLKGLGFSWRTAALRGNDSRDQDENRLIASYSIPLF</sequence>
<evidence type="ECO:0000313" key="6">
    <source>
        <dbReference type="Proteomes" id="UP000549250"/>
    </source>
</evidence>
<evidence type="ECO:0000256" key="2">
    <source>
        <dbReference type="ARBA" id="ARBA00022448"/>
    </source>
</evidence>
<feature type="chain" id="PRO_5032628307" evidence="4">
    <location>
        <begin position="27"/>
        <end position="445"/>
    </location>
</feature>
<comment type="caution">
    <text evidence="5">The sequence shown here is derived from an EMBL/GenBank/DDBJ whole genome shotgun (WGS) entry which is preliminary data.</text>
</comment>
<evidence type="ECO:0000313" key="5">
    <source>
        <dbReference type="EMBL" id="MBB3101656.1"/>
    </source>
</evidence>
<dbReference type="AlphaFoldDB" id="A0A839SZJ1"/>
<reference evidence="5 6" key="1">
    <citation type="submission" date="2020-08" db="EMBL/GenBank/DDBJ databases">
        <title>Genomic Encyclopedia of Type Strains, Phase III (KMG-III): the genomes of soil and plant-associated and newly described type strains.</title>
        <authorList>
            <person name="Whitman W."/>
        </authorList>
    </citation>
    <scope>NUCLEOTIDE SEQUENCE [LARGE SCALE GENOMIC DNA]</scope>
    <source>
        <strain evidence="5 6">CECT 4462</strain>
    </source>
</reference>
<dbReference type="PANTHER" id="PTHR34596:SF2">
    <property type="entry name" value="CHITOPORIN"/>
    <property type="match status" value="1"/>
</dbReference>
<dbReference type="GO" id="GO:0015288">
    <property type="term" value="F:porin activity"/>
    <property type="evidence" value="ECO:0007669"/>
    <property type="project" value="TreeGrafter"/>
</dbReference>
<evidence type="ECO:0000256" key="4">
    <source>
        <dbReference type="SAM" id="SignalP"/>
    </source>
</evidence>
<evidence type="ECO:0000256" key="1">
    <source>
        <dbReference type="ARBA" id="ARBA00009075"/>
    </source>
</evidence>
<dbReference type="InterPro" id="IPR005318">
    <property type="entry name" value="OM_porin_bac"/>
</dbReference>
<dbReference type="GO" id="GO:0016020">
    <property type="term" value="C:membrane"/>
    <property type="evidence" value="ECO:0007669"/>
    <property type="project" value="InterPro"/>
</dbReference>
<accession>A0A839SZJ1</accession>
<gene>
    <name evidence="5" type="ORF">FHR87_000016</name>
</gene>
<name>A0A839SZJ1_AZOMA</name>
<dbReference type="EMBL" id="JACHXI010000001">
    <property type="protein sequence ID" value="MBB3101656.1"/>
    <property type="molecule type" value="Genomic_DNA"/>
</dbReference>
<evidence type="ECO:0000256" key="3">
    <source>
        <dbReference type="ARBA" id="ARBA00022729"/>
    </source>
</evidence>
<dbReference type="InterPro" id="IPR023614">
    <property type="entry name" value="Porin_dom_sf"/>
</dbReference>
<keyword evidence="2" id="KW-0813">Transport</keyword>
<dbReference type="Proteomes" id="UP000549250">
    <property type="component" value="Unassembled WGS sequence"/>
</dbReference>
<keyword evidence="6" id="KW-1185">Reference proteome</keyword>
<protein>
    <submittedName>
        <fullName evidence="5">Uncharacterized protein</fullName>
    </submittedName>
</protein>
<comment type="similarity">
    <text evidence="1">Belongs to the outer membrane porin (Opr) (TC 1.B.25) family.</text>
</comment>
<keyword evidence="3 4" id="KW-0732">Signal</keyword>
<feature type="signal peptide" evidence="4">
    <location>
        <begin position="1"/>
        <end position="26"/>
    </location>
</feature>
<organism evidence="5 6">
    <name type="scientific">Azomonas macrocytogenes</name>
    <name type="common">Azotobacter macrocytogenes</name>
    <dbReference type="NCBI Taxonomy" id="69962"/>
    <lineage>
        <taxon>Bacteria</taxon>
        <taxon>Pseudomonadati</taxon>
        <taxon>Pseudomonadota</taxon>
        <taxon>Gammaproteobacteria</taxon>
        <taxon>Pseudomonadales</taxon>
        <taxon>Pseudomonadaceae</taxon>
        <taxon>Azomonas</taxon>
    </lineage>
</organism>
<dbReference type="Gene3D" id="2.40.160.10">
    <property type="entry name" value="Porin"/>
    <property type="match status" value="1"/>
</dbReference>
<proteinExistence type="inferred from homology"/>